<organism evidence="5 6">
    <name type="scientific">Linum tenue</name>
    <dbReference type="NCBI Taxonomy" id="586396"/>
    <lineage>
        <taxon>Eukaryota</taxon>
        <taxon>Viridiplantae</taxon>
        <taxon>Streptophyta</taxon>
        <taxon>Embryophyta</taxon>
        <taxon>Tracheophyta</taxon>
        <taxon>Spermatophyta</taxon>
        <taxon>Magnoliopsida</taxon>
        <taxon>eudicotyledons</taxon>
        <taxon>Gunneridae</taxon>
        <taxon>Pentapetalae</taxon>
        <taxon>rosids</taxon>
        <taxon>fabids</taxon>
        <taxon>Malpighiales</taxon>
        <taxon>Linaceae</taxon>
        <taxon>Linum</taxon>
    </lineage>
</organism>
<dbReference type="InterPro" id="IPR029047">
    <property type="entry name" value="HSP70_peptide-bd_sf"/>
</dbReference>
<evidence type="ECO:0000313" key="5">
    <source>
        <dbReference type="EMBL" id="CAI0453786.1"/>
    </source>
</evidence>
<comment type="similarity">
    <text evidence="1 4">Belongs to the heat shock protein 70 family.</text>
</comment>
<keyword evidence="6" id="KW-1185">Reference proteome</keyword>
<dbReference type="SUPFAM" id="SSF100920">
    <property type="entry name" value="Heat shock protein 70kD (HSP70), peptide-binding domain"/>
    <property type="match status" value="1"/>
</dbReference>
<dbReference type="Gene3D" id="3.30.420.40">
    <property type="match status" value="3"/>
</dbReference>
<comment type="caution">
    <text evidence="5">The sequence shown here is derived from an EMBL/GenBank/DDBJ whole genome shotgun (WGS) entry which is preliminary data.</text>
</comment>
<keyword evidence="3 4" id="KW-0067">ATP-binding</keyword>
<dbReference type="PROSITE" id="PS00329">
    <property type="entry name" value="HSP70_2"/>
    <property type="match status" value="1"/>
</dbReference>
<proteinExistence type="inferred from homology"/>
<dbReference type="AlphaFoldDB" id="A0AAV0N5W8"/>
<evidence type="ECO:0000256" key="3">
    <source>
        <dbReference type="ARBA" id="ARBA00022840"/>
    </source>
</evidence>
<evidence type="ECO:0000256" key="2">
    <source>
        <dbReference type="ARBA" id="ARBA00022741"/>
    </source>
</evidence>
<dbReference type="GO" id="GO:0140662">
    <property type="term" value="F:ATP-dependent protein folding chaperone"/>
    <property type="evidence" value="ECO:0007669"/>
    <property type="project" value="InterPro"/>
</dbReference>
<gene>
    <name evidence="5" type="ORF">LITE_LOCUS31730</name>
</gene>
<dbReference type="InterPro" id="IPR013126">
    <property type="entry name" value="Hsp_70_fam"/>
</dbReference>
<dbReference type="PROSITE" id="PS01036">
    <property type="entry name" value="HSP70_3"/>
    <property type="match status" value="1"/>
</dbReference>
<keyword evidence="2 4" id="KW-0547">Nucleotide-binding</keyword>
<dbReference type="SUPFAM" id="SSF53067">
    <property type="entry name" value="Actin-like ATPase domain"/>
    <property type="match status" value="2"/>
</dbReference>
<dbReference type="Pfam" id="PF00012">
    <property type="entry name" value="HSP70"/>
    <property type="match status" value="2"/>
</dbReference>
<protein>
    <submittedName>
        <fullName evidence="5">Uncharacterized protein</fullName>
    </submittedName>
</protein>
<dbReference type="PROSITE" id="PS00297">
    <property type="entry name" value="HSP70_1"/>
    <property type="match status" value="1"/>
</dbReference>
<reference evidence="5" key="1">
    <citation type="submission" date="2022-08" db="EMBL/GenBank/DDBJ databases">
        <authorList>
            <person name="Gutierrez-Valencia J."/>
        </authorList>
    </citation>
    <scope>NUCLEOTIDE SEQUENCE</scope>
</reference>
<evidence type="ECO:0000313" key="6">
    <source>
        <dbReference type="Proteomes" id="UP001154282"/>
    </source>
</evidence>
<dbReference type="GO" id="GO:0005524">
    <property type="term" value="F:ATP binding"/>
    <property type="evidence" value="ECO:0007669"/>
    <property type="project" value="UniProtKB-KW"/>
</dbReference>
<accession>A0AAV0N5W8</accession>
<evidence type="ECO:0000256" key="1">
    <source>
        <dbReference type="ARBA" id="ARBA00007381"/>
    </source>
</evidence>
<evidence type="ECO:0000256" key="4">
    <source>
        <dbReference type="RuleBase" id="RU003322"/>
    </source>
</evidence>
<dbReference type="PRINTS" id="PR00301">
    <property type="entry name" value="HEATSHOCK70"/>
</dbReference>
<name>A0AAV0N5W8_9ROSI</name>
<dbReference type="FunFam" id="3.30.420.40:FF:000545">
    <property type="entry name" value="Endoplasmic reticulum chaperone BiP"/>
    <property type="match status" value="1"/>
</dbReference>
<dbReference type="InterPro" id="IPR043129">
    <property type="entry name" value="ATPase_NBD"/>
</dbReference>
<dbReference type="PANTHER" id="PTHR19375">
    <property type="entry name" value="HEAT SHOCK PROTEIN 70KDA"/>
    <property type="match status" value="1"/>
</dbReference>
<dbReference type="Gene3D" id="2.60.34.10">
    <property type="entry name" value="Substrate Binding Domain Of DNAk, Chain A, domain 1"/>
    <property type="match status" value="1"/>
</dbReference>
<dbReference type="EMBL" id="CAMGYJ010000008">
    <property type="protein sequence ID" value="CAI0453786.1"/>
    <property type="molecule type" value="Genomic_DNA"/>
</dbReference>
<sequence>MGDAKITGEVIGIDLGTTFSCVAVARKGRSVEIIANDQGNRTTPSAVAFSPDAAGFERLLGEAAKNQATLNPRRTIFDVKRLIGKKMEVNGEQKKTFTPEEISAMVLGKMKETAEAYLGKQVTNAVVTVPAYFNDSQRQATKDAGTIAGLNVVRIINEPTAGALAYGVNQDSKRKRTILVFDLGGGTFDVSVLNIDKGEFRVLATGGGDFDQRVMKYFVDLIERKYNKDVTQDPKAIGKLRRECERAKRVRTYKVLSSQTQARVEIDCFIDGMDFSEPLSRARFEDLNSDLFEKTMEVVRSTLKDAKVENKEQIDEIVLVGGSTRIPMVREMLKKEFDGKEPSEGINPDEAVAYGAAVQGAMLSTDQDELVLYDVTPLSLGISSQGGVMSVVVPRNTVIPAKRSIGRHITVGDQQTSFNVEVYQGERPLVKDCLWLGRFSLDGIAPAPRGVAAMKVTMEVDADGILSVTAKDEASENNSKSIAIKGYKRKLSEVEVERMVRDAKEMAEHDKMAKARVDSRNRLERYMYDLKKDVSEKVNYLFKRTSYNFTVW</sequence>
<dbReference type="FunFam" id="3.90.640.10:FF:000002">
    <property type="entry name" value="Heat shock 70 kDa"/>
    <property type="match status" value="1"/>
</dbReference>
<dbReference type="Gene3D" id="3.90.640.10">
    <property type="entry name" value="Actin, Chain A, domain 4"/>
    <property type="match status" value="1"/>
</dbReference>
<dbReference type="InterPro" id="IPR018181">
    <property type="entry name" value="Heat_shock_70_CS"/>
</dbReference>
<dbReference type="Proteomes" id="UP001154282">
    <property type="component" value="Unassembled WGS sequence"/>
</dbReference>